<keyword evidence="7" id="KW-0805">Transcription regulation</keyword>
<dbReference type="SUPFAM" id="SSF57667">
    <property type="entry name" value="beta-beta-alpha zinc fingers"/>
    <property type="match status" value="5"/>
</dbReference>
<dbReference type="PROSITE" id="PS50157">
    <property type="entry name" value="ZINC_FINGER_C2H2_2"/>
    <property type="match status" value="9"/>
</dbReference>
<dbReference type="GO" id="GO:0008270">
    <property type="term" value="F:zinc ion binding"/>
    <property type="evidence" value="ECO:0007669"/>
    <property type="project" value="UniProtKB-KW"/>
</dbReference>
<dbReference type="PANTHER" id="PTHR24393:SF15">
    <property type="entry name" value="IP01243P-RELATED"/>
    <property type="match status" value="1"/>
</dbReference>
<dbReference type="InterPro" id="IPR013087">
    <property type="entry name" value="Znf_C2H2_type"/>
</dbReference>
<keyword evidence="9" id="KW-0804">Transcription</keyword>
<dbReference type="GO" id="GO:0005634">
    <property type="term" value="C:nucleus"/>
    <property type="evidence" value="ECO:0007669"/>
    <property type="project" value="UniProtKB-SubCell"/>
</dbReference>
<evidence type="ECO:0000313" key="15">
    <source>
        <dbReference type="RefSeq" id="XP_030752744.1"/>
    </source>
</evidence>
<evidence type="ECO:0000256" key="3">
    <source>
        <dbReference type="ARBA" id="ARBA00022723"/>
    </source>
</evidence>
<dbReference type="InterPro" id="IPR036236">
    <property type="entry name" value="Znf_C2H2_sf"/>
</dbReference>
<gene>
    <name evidence="15" type="primary">LOC115879863</name>
</gene>
<evidence type="ECO:0000256" key="11">
    <source>
        <dbReference type="PROSITE-ProRule" id="PRU00042"/>
    </source>
</evidence>
<evidence type="ECO:0000256" key="2">
    <source>
        <dbReference type="ARBA" id="ARBA00006991"/>
    </source>
</evidence>
<feature type="domain" description="C2H2-type" evidence="13">
    <location>
        <begin position="280"/>
        <end position="307"/>
    </location>
</feature>
<dbReference type="FunCoup" id="A0A6J2XQ23">
    <property type="interactions" value="646"/>
</dbReference>
<evidence type="ECO:0000256" key="9">
    <source>
        <dbReference type="ARBA" id="ARBA00023163"/>
    </source>
</evidence>
<evidence type="ECO:0000256" key="1">
    <source>
        <dbReference type="ARBA" id="ARBA00004123"/>
    </source>
</evidence>
<feature type="domain" description="C2H2-type" evidence="13">
    <location>
        <begin position="61"/>
        <end position="88"/>
    </location>
</feature>
<evidence type="ECO:0000256" key="4">
    <source>
        <dbReference type="ARBA" id="ARBA00022737"/>
    </source>
</evidence>
<dbReference type="PANTHER" id="PTHR24393">
    <property type="entry name" value="ZINC FINGER PROTEIN"/>
    <property type="match status" value="1"/>
</dbReference>
<evidence type="ECO:0000256" key="8">
    <source>
        <dbReference type="ARBA" id="ARBA00023125"/>
    </source>
</evidence>
<dbReference type="GO" id="GO:0000978">
    <property type="term" value="F:RNA polymerase II cis-regulatory region sequence-specific DNA binding"/>
    <property type="evidence" value="ECO:0007669"/>
    <property type="project" value="TreeGrafter"/>
</dbReference>
<dbReference type="Proteomes" id="UP000504635">
    <property type="component" value="Unplaced"/>
</dbReference>
<dbReference type="FunFam" id="3.30.160.60:FF:000534">
    <property type="entry name" value="zinc finger protein 674"/>
    <property type="match status" value="1"/>
</dbReference>
<feature type="domain" description="C2H2-type" evidence="13">
    <location>
        <begin position="308"/>
        <end position="335"/>
    </location>
</feature>
<keyword evidence="8" id="KW-0238">DNA-binding</keyword>
<evidence type="ECO:0000259" key="13">
    <source>
        <dbReference type="PROSITE" id="PS50157"/>
    </source>
</evidence>
<protein>
    <submittedName>
        <fullName evidence="15">Gastrula zinc finger protein XlCGF52.1-like</fullName>
    </submittedName>
</protein>
<keyword evidence="3" id="KW-0479">Metal-binding</keyword>
<dbReference type="AlphaFoldDB" id="A0A6J2XQ23"/>
<feature type="domain" description="C2H2-type" evidence="13">
    <location>
        <begin position="247"/>
        <end position="275"/>
    </location>
</feature>
<dbReference type="RefSeq" id="XP_030752744.1">
    <property type="nucleotide sequence ID" value="XM_030896884.1"/>
</dbReference>
<feature type="region of interest" description="Disordered" evidence="12">
    <location>
        <begin position="1"/>
        <end position="23"/>
    </location>
</feature>
<accession>A0A6J2XQ23</accession>
<feature type="domain" description="C2H2-type" evidence="13">
    <location>
        <begin position="185"/>
        <end position="212"/>
    </location>
</feature>
<evidence type="ECO:0000256" key="5">
    <source>
        <dbReference type="ARBA" id="ARBA00022771"/>
    </source>
</evidence>
<reference evidence="15" key="1">
    <citation type="submission" date="2025-08" db="UniProtKB">
        <authorList>
            <consortium name="RefSeq"/>
        </authorList>
    </citation>
    <scope>IDENTIFICATION</scope>
    <source>
        <tissue evidence="15">Gonads</tissue>
    </source>
</reference>
<dbReference type="KEGG" id="soy:115879863"/>
<dbReference type="FunFam" id="3.30.160.60:FF:000446">
    <property type="entry name" value="Zinc finger protein"/>
    <property type="match status" value="1"/>
</dbReference>
<dbReference type="OrthoDB" id="3437960at2759"/>
<dbReference type="FunFam" id="3.30.160.60:FF:000450">
    <property type="entry name" value="PR domain zinc finger protein 14"/>
    <property type="match status" value="1"/>
</dbReference>
<evidence type="ECO:0000256" key="7">
    <source>
        <dbReference type="ARBA" id="ARBA00023015"/>
    </source>
</evidence>
<dbReference type="Gene3D" id="3.30.160.60">
    <property type="entry name" value="Classic Zinc Finger"/>
    <property type="match status" value="7"/>
</dbReference>
<dbReference type="InParanoid" id="A0A6J2XQ23"/>
<dbReference type="GeneID" id="115879863"/>
<dbReference type="SMART" id="SM00355">
    <property type="entry name" value="ZnF_C2H2"/>
    <property type="match status" value="11"/>
</dbReference>
<organism evidence="14 15">
    <name type="scientific">Sitophilus oryzae</name>
    <name type="common">Rice weevil</name>
    <name type="synonym">Curculio oryzae</name>
    <dbReference type="NCBI Taxonomy" id="7048"/>
    <lineage>
        <taxon>Eukaryota</taxon>
        <taxon>Metazoa</taxon>
        <taxon>Ecdysozoa</taxon>
        <taxon>Arthropoda</taxon>
        <taxon>Hexapoda</taxon>
        <taxon>Insecta</taxon>
        <taxon>Pterygota</taxon>
        <taxon>Neoptera</taxon>
        <taxon>Endopterygota</taxon>
        <taxon>Coleoptera</taxon>
        <taxon>Polyphaga</taxon>
        <taxon>Cucujiformia</taxon>
        <taxon>Curculionidae</taxon>
        <taxon>Dryophthorinae</taxon>
        <taxon>Sitophilus</taxon>
    </lineage>
</organism>
<feature type="domain" description="C2H2-type" evidence="13">
    <location>
        <begin position="336"/>
        <end position="363"/>
    </location>
</feature>
<name>A0A6J2XQ23_SITOR</name>
<keyword evidence="4" id="KW-0677">Repeat</keyword>
<comment type="subcellular location">
    <subcellularLocation>
        <location evidence="1">Nucleus</location>
    </subcellularLocation>
</comment>
<feature type="compositionally biased region" description="Basic residues" evidence="12">
    <location>
        <begin position="1"/>
        <end position="14"/>
    </location>
</feature>
<feature type="domain" description="C2H2-type" evidence="13">
    <location>
        <begin position="213"/>
        <end position="236"/>
    </location>
</feature>
<sequence length="393" mass="46120">MVATRKSPRKRKPTIKFEENDSDSNNISVDFNDIKTEIKDEDYAQNVLEKRKRKYNTKKSWPCKKCAEVFKTMKLLLKHRKVHNEYQENHSFKFDPVQDLFICTTCSAEFQLEEEVKSHIKNKHENEYKCKSCGEAFKTTYDIAYHSAVHDPDRIMTCPLCSYRSPKKGSILIHINYKHLRKFSYTCAKCGKGFNDHLIFEEHENEHLGVKPFVCIVCEKSFTYTRYLYTHQVRTHRAGIDGQLLPNQCMYCNRNYSKPESLEKHMLETHLKTGPHEKKHLCVTCGKGFSQKSKLVIHERIHTGYKPYACGHCTKRFIKKDYLVLHERTHSGEKPFSCEYCGKRFTQGAPLRIHLRTHTGEKPYECTHCKMRFGLSSQLKVHKNCLGVAEYNK</sequence>
<dbReference type="FunFam" id="3.30.160.60:FF:000176">
    <property type="entry name" value="zinc finger protein 70"/>
    <property type="match status" value="1"/>
</dbReference>
<keyword evidence="14" id="KW-1185">Reference proteome</keyword>
<evidence type="ECO:0000256" key="12">
    <source>
        <dbReference type="SAM" id="MobiDB-lite"/>
    </source>
</evidence>
<dbReference type="GO" id="GO:0001228">
    <property type="term" value="F:DNA-binding transcription activator activity, RNA polymerase II-specific"/>
    <property type="evidence" value="ECO:0007669"/>
    <property type="project" value="TreeGrafter"/>
</dbReference>
<dbReference type="Pfam" id="PF00096">
    <property type="entry name" value="zf-C2H2"/>
    <property type="match status" value="5"/>
</dbReference>
<feature type="domain" description="C2H2-type" evidence="13">
    <location>
        <begin position="128"/>
        <end position="155"/>
    </location>
</feature>
<evidence type="ECO:0000256" key="10">
    <source>
        <dbReference type="ARBA" id="ARBA00023242"/>
    </source>
</evidence>
<keyword evidence="5 11" id="KW-0863">Zinc-finger</keyword>
<comment type="similarity">
    <text evidence="2">Belongs to the krueppel C2H2-type zinc-finger protein family.</text>
</comment>
<dbReference type="PROSITE" id="PS00028">
    <property type="entry name" value="ZINC_FINGER_C2H2_1"/>
    <property type="match status" value="9"/>
</dbReference>
<evidence type="ECO:0000256" key="6">
    <source>
        <dbReference type="ARBA" id="ARBA00022833"/>
    </source>
</evidence>
<proteinExistence type="inferred from homology"/>
<feature type="domain" description="C2H2-type" evidence="13">
    <location>
        <begin position="101"/>
        <end position="129"/>
    </location>
</feature>
<keyword evidence="6" id="KW-0862">Zinc</keyword>
<keyword evidence="10" id="KW-0539">Nucleus</keyword>
<dbReference type="FunFam" id="3.30.160.60:FF:000275">
    <property type="entry name" value="zinc finger protein 90 homolog"/>
    <property type="match status" value="1"/>
</dbReference>
<evidence type="ECO:0000313" key="14">
    <source>
        <dbReference type="Proteomes" id="UP000504635"/>
    </source>
</evidence>